<dbReference type="InterPro" id="IPR015824">
    <property type="entry name" value="Phosphoglycerate_kinase_N"/>
</dbReference>
<dbReference type="InterPro" id="IPR001576">
    <property type="entry name" value="Phosphoglycerate_kinase"/>
</dbReference>
<feature type="binding site" evidence="8">
    <location>
        <begin position="21"/>
        <end position="23"/>
    </location>
    <ligand>
        <name>substrate</name>
    </ligand>
</feature>
<evidence type="ECO:0000256" key="6">
    <source>
        <dbReference type="ARBA" id="ARBA00022777"/>
    </source>
</evidence>
<dbReference type="Pfam" id="PF00162">
    <property type="entry name" value="PGK"/>
    <property type="match status" value="1"/>
</dbReference>
<accession>A0A7J4ISD1</accession>
<sequence>MPFKDVFDQELKGKTVVVRVDLNSSIVEGRVVVSSRLREHAKTIYALCEEGAKVVVLSHQGRKGEADFIPLKRHADFIKKFVDRNVKFVKWDENFVKAIKEMREGTVVVLDNTRFLDIEEAKGKTAKDFVAVEPFKSLAGVADYFVQDALSVCHRNHASVVALAARLPSFVGPVLKRELEGLKKLEEIKDGKLLVLGGAKVSDSIEIVESMLEKKLCNEVCIGGLFGEVFLKAKGVNFGKSDALFETEEMKKLLPKAAALLKKHGSRIVLPVDVASKPNGGRRELKLKDLPVEEAILDIGVGTTELFKKKVRASKLVVFNGPLGVYEQKSFEIGTKKLLETIAFSRCFSLVGGGDTERALFQIGLLPQDFTHVSIAGKALLEYLAGKKLPGLAALENGV</sequence>
<evidence type="ECO:0000256" key="4">
    <source>
        <dbReference type="ARBA" id="ARBA00022679"/>
    </source>
</evidence>
<dbReference type="GO" id="GO:0006094">
    <property type="term" value="P:gluconeogenesis"/>
    <property type="evidence" value="ECO:0007669"/>
    <property type="project" value="TreeGrafter"/>
</dbReference>
<feature type="binding site" evidence="9">
    <location>
        <begin position="353"/>
        <end position="356"/>
    </location>
    <ligand>
        <name>ATP</name>
        <dbReference type="ChEBI" id="CHEBI:30616"/>
    </ligand>
</feature>
<proteinExistence type="inferred from homology"/>
<protein>
    <recommendedName>
        <fullName evidence="3 10">Phosphoglycerate kinase</fullName>
        <ecNumber evidence="2 10">2.7.2.3</ecNumber>
    </recommendedName>
</protein>
<evidence type="ECO:0000256" key="7">
    <source>
        <dbReference type="ARBA" id="ARBA00022840"/>
    </source>
</evidence>
<dbReference type="GO" id="GO:0005524">
    <property type="term" value="F:ATP binding"/>
    <property type="evidence" value="ECO:0007669"/>
    <property type="project" value="UniProtKB-KW"/>
</dbReference>
<dbReference type="InterPro" id="IPR036043">
    <property type="entry name" value="Phosphoglycerate_kinase_sf"/>
</dbReference>
<dbReference type="PRINTS" id="PR00477">
    <property type="entry name" value="PHGLYCKINASE"/>
</dbReference>
<comment type="catalytic activity">
    <reaction evidence="1 10">
        <text>(2R)-3-phosphoglycerate + ATP = (2R)-3-phospho-glyceroyl phosphate + ADP</text>
        <dbReference type="Rhea" id="RHEA:14801"/>
        <dbReference type="ChEBI" id="CHEBI:30616"/>
        <dbReference type="ChEBI" id="CHEBI:57604"/>
        <dbReference type="ChEBI" id="CHEBI:58272"/>
        <dbReference type="ChEBI" id="CHEBI:456216"/>
        <dbReference type="EC" id="2.7.2.3"/>
    </reaction>
</comment>
<evidence type="ECO:0000256" key="10">
    <source>
        <dbReference type="RuleBase" id="RU000532"/>
    </source>
</evidence>
<evidence type="ECO:0000256" key="8">
    <source>
        <dbReference type="PIRSR" id="PIRSR000724-1"/>
    </source>
</evidence>
<feature type="binding site" evidence="9">
    <location>
        <position position="327"/>
    </location>
    <ligand>
        <name>ATP</name>
        <dbReference type="ChEBI" id="CHEBI:30616"/>
    </ligand>
</feature>
<name>A0A7J4ISD1_9ARCH</name>
<dbReference type="PANTHER" id="PTHR11406:SF23">
    <property type="entry name" value="PHOSPHOGLYCERATE KINASE 1, CHLOROPLASTIC-RELATED"/>
    <property type="match status" value="1"/>
</dbReference>
<feature type="binding site" evidence="8">
    <location>
        <position position="155"/>
    </location>
    <ligand>
        <name>(2R)-3-phosphoglycerate</name>
        <dbReference type="ChEBI" id="CHEBI:58272"/>
    </ligand>
</feature>
<organism evidence="11 12">
    <name type="scientific">Candidatus Iainarchaeum sp</name>
    <dbReference type="NCBI Taxonomy" id="3101447"/>
    <lineage>
        <taxon>Archaea</taxon>
        <taxon>Candidatus Iainarchaeota</taxon>
        <taxon>Candidatus Iainarchaeia</taxon>
        <taxon>Candidatus Iainarchaeales</taxon>
        <taxon>Candidatus Iainarchaeaceae</taxon>
        <taxon>Candidatus Iainarchaeum</taxon>
    </lineage>
</organism>
<comment type="caution">
    <text evidence="11">The sequence shown here is derived from an EMBL/GenBank/DDBJ whole genome shotgun (WGS) entry which is preliminary data.</text>
</comment>
<dbReference type="PIRSF" id="PIRSF000724">
    <property type="entry name" value="Pgk"/>
    <property type="match status" value="1"/>
</dbReference>
<gene>
    <name evidence="11" type="primary">pgk</name>
    <name evidence="11" type="ORF">HA237_03605</name>
</gene>
<keyword evidence="5" id="KW-0547">Nucleotide-binding</keyword>
<evidence type="ECO:0000313" key="12">
    <source>
        <dbReference type="Proteomes" id="UP000577419"/>
    </source>
</evidence>
<evidence type="ECO:0000256" key="1">
    <source>
        <dbReference type="ARBA" id="ARBA00000642"/>
    </source>
</evidence>
<evidence type="ECO:0000256" key="3">
    <source>
        <dbReference type="ARBA" id="ARBA00016471"/>
    </source>
</evidence>
<feature type="binding site" evidence="8">
    <location>
        <position position="114"/>
    </location>
    <ligand>
        <name>(2R)-3-phosphoglycerate</name>
        <dbReference type="ChEBI" id="CHEBI:58272"/>
    </ligand>
</feature>
<keyword evidence="7 9" id="KW-0067">ATP-binding</keyword>
<evidence type="ECO:0000256" key="5">
    <source>
        <dbReference type="ARBA" id="ARBA00022741"/>
    </source>
</evidence>
<dbReference type="GO" id="GO:0043531">
    <property type="term" value="F:ADP binding"/>
    <property type="evidence" value="ECO:0007669"/>
    <property type="project" value="TreeGrafter"/>
</dbReference>
<dbReference type="AlphaFoldDB" id="A0A7J4ISD1"/>
<dbReference type="EMBL" id="DUFG01000017">
    <property type="protein sequence ID" value="HIH08431.1"/>
    <property type="molecule type" value="Genomic_DNA"/>
</dbReference>
<reference evidence="12" key="1">
    <citation type="journal article" date="2020" name="bioRxiv">
        <title>A rank-normalized archaeal taxonomy based on genome phylogeny resolves widespread incomplete and uneven classifications.</title>
        <authorList>
            <person name="Rinke C."/>
            <person name="Chuvochina M."/>
            <person name="Mussig A.J."/>
            <person name="Chaumeil P.-A."/>
            <person name="Waite D.W."/>
            <person name="Whitman W.B."/>
            <person name="Parks D.H."/>
            <person name="Hugenholtz P."/>
        </authorList>
    </citation>
    <scope>NUCLEOTIDE SEQUENCE [LARGE SCALE GENOMIC DNA]</scope>
</reference>
<evidence type="ECO:0000256" key="9">
    <source>
        <dbReference type="PIRSR" id="PIRSR000724-2"/>
    </source>
</evidence>
<dbReference type="SUPFAM" id="SSF53748">
    <property type="entry name" value="Phosphoglycerate kinase"/>
    <property type="match status" value="1"/>
</dbReference>
<comment type="similarity">
    <text evidence="10">Belongs to the phosphoglycerate kinase family.</text>
</comment>
<feature type="binding site" evidence="8">
    <location>
        <position position="36"/>
    </location>
    <ligand>
        <name>(2R)-3-phosphoglycerate</name>
        <dbReference type="ChEBI" id="CHEBI:58272"/>
    </ligand>
</feature>
<keyword evidence="4 10" id="KW-0808">Transferase</keyword>
<feature type="binding site" evidence="8">
    <location>
        <begin position="59"/>
        <end position="62"/>
    </location>
    <ligand>
        <name>substrate</name>
    </ligand>
</feature>
<dbReference type="GO" id="GO:0005829">
    <property type="term" value="C:cytosol"/>
    <property type="evidence" value="ECO:0007669"/>
    <property type="project" value="TreeGrafter"/>
</dbReference>
<dbReference type="GO" id="GO:0004618">
    <property type="term" value="F:phosphoglycerate kinase activity"/>
    <property type="evidence" value="ECO:0007669"/>
    <property type="project" value="UniProtKB-EC"/>
</dbReference>
<keyword evidence="6 10" id="KW-0418">Kinase</keyword>
<dbReference type="Gene3D" id="3.40.50.1260">
    <property type="entry name" value="Phosphoglycerate kinase, N-terminal domain"/>
    <property type="match status" value="2"/>
</dbReference>
<evidence type="ECO:0000256" key="2">
    <source>
        <dbReference type="ARBA" id="ARBA00013061"/>
    </source>
</evidence>
<evidence type="ECO:0000313" key="11">
    <source>
        <dbReference type="EMBL" id="HIH08431.1"/>
    </source>
</evidence>
<dbReference type="GO" id="GO:0006096">
    <property type="term" value="P:glycolytic process"/>
    <property type="evidence" value="ECO:0007669"/>
    <property type="project" value="InterPro"/>
</dbReference>
<dbReference type="PANTHER" id="PTHR11406">
    <property type="entry name" value="PHOSPHOGLYCERATE KINASE"/>
    <property type="match status" value="1"/>
</dbReference>
<dbReference type="EC" id="2.7.2.3" evidence="2 10"/>
<dbReference type="Proteomes" id="UP000577419">
    <property type="component" value="Unassembled WGS sequence"/>
</dbReference>